<feature type="transmembrane region" description="Helical" evidence="6">
    <location>
        <begin position="54"/>
        <end position="76"/>
    </location>
</feature>
<dbReference type="InterPro" id="IPR000276">
    <property type="entry name" value="GPCR_Rhodpsn"/>
</dbReference>
<reference evidence="8" key="2">
    <citation type="submission" date="2021-01" db="UniProtKB">
        <authorList>
            <consortium name="EnsemblMetazoa"/>
        </authorList>
    </citation>
    <scope>IDENTIFICATION</scope>
</reference>
<dbReference type="OMA" id="HEMSTPQ"/>
<dbReference type="InParanoid" id="A0A7M7PBB6"/>
<dbReference type="InterPro" id="IPR017452">
    <property type="entry name" value="GPCR_Rhodpsn_7TM"/>
</dbReference>
<sequence length="630" mass="71788">MRRTTVYIILIWTACVINYVIWFYFFIKVHHATHTCQVPTDPPSLRLLGGLSQVVFKFICPLFVMVITQAMIIITLHRQAKRFKFINGSKEKTTHAIKSHDAKRRVIKMLLLVVLTFMVCWSPSQTSFLLYSAQIIGPRYLYSPLNRIFTVMGFYNSCANPIIYTISNAKFRLAVKNVLTRKGSDNISVFGIKPETDNPDTVMSSVHSGGKHHVCSTSEVRQPNFVPCMVIASGYTTFCEKIPPYAYFRKVGCSDHFAFSTIIGDTEKEDFTAYDYDMTTLETGTNTNDGDSVLRSRGTWSWYPMSWSWTSILRLNSAIIGVIGNAIVIIVVFNRRVSKNSTDILIGSLAVADLLSSIAIIPVPRIKYVPSTWLGEVYCRVVNGQIFMWFFVNVSIFILTAISVERYVAVIYPFTFRRIFSMRRTTVYIILIWTACAINYVTFFYFFIKVNHATHNCHLPLSLPSSRLLAGLSQVVFKFICPLFVMVITQAMIIITLHRQAKRFKFMNGSKERTTHAIRSHDAKRRVIKMLLLVVLTFMVCWSPNQISFLLYSAQIIGPWYLYSPLDRIFTVMGFYNSCANPIIYTISNAKFRLAVKNVLTRKGSDNISVFGIKPEIDNPDTVMSSSHSA</sequence>
<comment type="similarity">
    <text evidence="5">Belongs to the G-protein coupled receptor 1 family.</text>
</comment>
<dbReference type="Proteomes" id="UP000007110">
    <property type="component" value="Unassembled WGS sequence"/>
</dbReference>
<reference evidence="9" key="1">
    <citation type="submission" date="2015-02" db="EMBL/GenBank/DDBJ databases">
        <title>Genome sequencing for Strongylocentrotus purpuratus.</title>
        <authorList>
            <person name="Murali S."/>
            <person name="Liu Y."/>
            <person name="Vee V."/>
            <person name="English A."/>
            <person name="Wang M."/>
            <person name="Skinner E."/>
            <person name="Han Y."/>
            <person name="Muzny D.M."/>
            <person name="Worley K.C."/>
            <person name="Gibbs R.A."/>
        </authorList>
    </citation>
    <scope>NUCLEOTIDE SEQUENCE</scope>
</reference>
<keyword evidence="5" id="KW-0297">G-protein coupled receptor</keyword>
<dbReference type="PROSITE" id="PS50262">
    <property type="entry name" value="G_PROTEIN_RECEP_F1_2"/>
    <property type="match status" value="2"/>
</dbReference>
<evidence type="ECO:0000256" key="5">
    <source>
        <dbReference type="RuleBase" id="RU000688"/>
    </source>
</evidence>
<feature type="transmembrane region" description="Helical" evidence="6">
    <location>
        <begin position="106"/>
        <end position="124"/>
    </location>
</feature>
<dbReference type="FunCoup" id="A0A7M7PBB6">
    <property type="interactions" value="801"/>
</dbReference>
<dbReference type="RefSeq" id="XP_030846605.1">
    <property type="nucleotide sequence ID" value="XM_030990745.1"/>
</dbReference>
<dbReference type="PRINTS" id="PR00237">
    <property type="entry name" value="GPCRRHODOPSN"/>
</dbReference>
<keyword evidence="3 6" id="KW-1133">Transmembrane helix</keyword>
<protein>
    <recommendedName>
        <fullName evidence="7">G-protein coupled receptors family 1 profile domain-containing protein</fullName>
    </recommendedName>
</protein>
<dbReference type="AlphaFoldDB" id="A0A7M7PBB6"/>
<dbReference type="PANTHER" id="PTHR45698">
    <property type="entry name" value="TRACE AMINE-ASSOCIATED RECEPTOR 19N-RELATED"/>
    <property type="match status" value="1"/>
</dbReference>
<feature type="transmembrane region" description="Helical" evidence="6">
    <location>
        <begin position="345"/>
        <end position="366"/>
    </location>
</feature>
<dbReference type="PROSITE" id="PS51257">
    <property type="entry name" value="PROKAR_LIPOPROTEIN"/>
    <property type="match status" value="1"/>
</dbReference>
<organism evidence="8 9">
    <name type="scientific">Strongylocentrotus purpuratus</name>
    <name type="common">Purple sea urchin</name>
    <dbReference type="NCBI Taxonomy" id="7668"/>
    <lineage>
        <taxon>Eukaryota</taxon>
        <taxon>Metazoa</taxon>
        <taxon>Echinodermata</taxon>
        <taxon>Eleutherozoa</taxon>
        <taxon>Echinozoa</taxon>
        <taxon>Echinoidea</taxon>
        <taxon>Euechinoidea</taxon>
        <taxon>Echinacea</taxon>
        <taxon>Camarodonta</taxon>
        <taxon>Echinidea</taxon>
        <taxon>Strongylocentrotidae</taxon>
        <taxon>Strongylocentrotus</taxon>
    </lineage>
</organism>
<name>A0A7M7PBB6_STRPU</name>
<dbReference type="KEGG" id="spu:115926178"/>
<evidence type="ECO:0000256" key="2">
    <source>
        <dbReference type="ARBA" id="ARBA00022692"/>
    </source>
</evidence>
<evidence type="ECO:0000256" key="6">
    <source>
        <dbReference type="SAM" id="Phobius"/>
    </source>
</evidence>
<feature type="transmembrane region" description="Helical" evidence="6">
    <location>
        <begin position="468"/>
        <end position="497"/>
    </location>
</feature>
<evidence type="ECO:0000256" key="4">
    <source>
        <dbReference type="ARBA" id="ARBA00023136"/>
    </source>
</evidence>
<keyword evidence="9" id="KW-1185">Reference proteome</keyword>
<proteinExistence type="inferred from homology"/>
<dbReference type="GO" id="GO:0004930">
    <property type="term" value="F:G protein-coupled receptor activity"/>
    <property type="evidence" value="ECO:0007669"/>
    <property type="project" value="UniProtKB-KW"/>
</dbReference>
<keyword evidence="5" id="KW-0807">Transducer</keyword>
<feature type="domain" description="G-protein coupled receptors family 1 profile" evidence="7">
    <location>
        <begin position="1"/>
        <end position="164"/>
    </location>
</feature>
<dbReference type="Pfam" id="PF00001">
    <property type="entry name" value="7tm_1"/>
    <property type="match status" value="2"/>
</dbReference>
<evidence type="ECO:0000256" key="3">
    <source>
        <dbReference type="ARBA" id="ARBA00022989"/>
    </source>
</evidence>
<evidence type="ECO:0000256" key="1">
    <source>
        <dbReference type="ARBA" id="ARBA00004370"/>
    </source>
</evidence>
<evidence type="ECO:0000313" key="8">
    <source>
        <dbReference type="EnsemblMetazoa" id="XP_030846605"/>
    </source>
</evidence>
<dbReference type="Gene3D" id="1.20.1070.10">
    <property type="entry name" value="Rhodopsin 7-helix transmembrane proteins"/>
    <property type="match status" value="2"/>
</dbReference>
<dbReference type="GO" id="GO:0016020">
    <property type="term" value="C:membrane"/>
    <property type="evidence" value="ECO:0007669"/>
    <property type="project" value="UniProtKB-SubCell"/>
</dbReference>
<dbReference type="SMART" id="SM01381">
    <property type="entry name" value="7TM_GPCR_Srsx"/>
    <property type="match status" value="1"/>
</dbReference>
<accession>A0A7M7PBB6</accession>
<feature type="transmembrane region" description="Helical" evidence="6">
    <location>
        <begin position="7"/>
        <end position="27"/>
    </location>
</feature>
<dbReference type="GeneID" id="115926178"/>
<keyword evidence="5" id="KW-0675">Receptor</keyword>
<dbReference type="PANTHER" id="PTHR45698:SF1">
    <property type="entry name" value="TRACE AMINE-ASSOCIATED RECEPTOR 13C-LIKE"/>
    <property type="match status" value="1"/>
</dbReference>
<keyword evidence="4 6" id="KW-0472">Membrane</keyword>
<feature type="transmembrane region" description="Helical" evidence="6">
    <location>
        <begin position="312"/>
        <end position="333"/>
    </location>
</feature>
<keyword evidence="2 5" id="KW-0812">Transmembrane</keyword>
<comment type="subcellular location">
    <subcellularLocation>
        <location evidence="1">Membrane</location>
    </subcellularLocation>
</comment>
<evidence type="ECO:0000259" key="7">
    <source>
        <dbReference type="PROSITE" id="PS50262"/>
    </source>
</evidence>
<feature type="domain" description="G-protein coupled receptors family 1 profile" evidence="7">
    <location>
        <begin position="324"/>
        <end position="585"/>
    </location>
</feature>
<dbReference type="PROSITE" id="PS00237">
    <property type="entry name" value="G_PROTEIN_RECEP_F1_1"/>
    <property type="match status" value="1"/>
</dbReference>
<feature type="transmembrane region" description="Helical" evidence="6">
    <location>
        <begin position="569"/>
        <end position="587"/>
    </location>
</feature>
<dbReference type="SUPFAM" id="SSF81321">
    <property type="entry name" value="Family A G protein-coupled receptor-like"/>
    <property type="match status" value="2"/>
</dbReference>
<dbReference type="EnsemblMetazoa" id="XM_030990745">
    <property type="protein sequence ID" value="XP_030846605"/>
    <property type="gene ID" value="LOC115926178"/>
</dbReference>
<feature type="transmembrane region" description="Helical" evidence="6">
    <location>
        <begin position="386"/>
        <end position="404"/>
    </location>
</feature>
<feature type="transmembrane region" description="Helical" evidence="6">
    <location>
        <begin position="530"/>
        <end position="557"/>
    </location>
</feature>
<dbReference type="OrthoDB" id="5965524at2759"/>
<feature type="transmembrane region" description="Helical" evidence="6">
    <location>
        <begin position="425"/>
        <end position="448"/>
    </location>
</feature>
<dbReference type="CDD" id="cd00637">
    <property type="entry name" value="7tm_classA_rhodopsin-like"/>
    <property type="match status" value="2"/>
</dbReference>
<evidence type="ECO:0000313" key="9">
    <source>
        <dbReference type="Proteomes" id="UP000007110"/>
    </source>
</evidence>